<name>A0ACA9KH61_9GLOM</name>
<protein>
    <submittedName>
        <fullName evidence="1">3742_t:CDS:1</fullName>
    </submittedName>
</protein>
<reference evidence="1" key="1">
    <citation type="submission" date="2021-06" db="EMBL/GenBank/DDBJ databases">
        <authorList>
            <person name="Kallberg Y."/>
            <person name="Tangrot J."/>
            <person name="Rosling A."/>
        </authorList>
    </citation>
    <scope>NUCLEOTIDE SEQUENCE</scope>
    <source>
        <strain evidence="1">CL356</strain>
    </source>
</reference>
<comment type="caution">
    <text evidence="1">The sequence shown here is derived from an EMBL/GenBank/DDBJ whole genome shotgun (WGS) entry which is preliminary data.</text>
</comment>
<accession>A0ACA9KH61</accession>
<dbReference type="Proteomes" id="UP000789525">
    <property type="component" value="Unassembled WGS sequence"/>
</dbReference>
<dbReference type="EMBL" id="CAJVPT010002011">
    <property type="protein sequence ID" value="CAG8473183.1"/>
    <property type="molecule type" value="Genomic_DNA"/>
</dbReference>
<keyword evidence="2" id="KW-1185">Reference proteome</keyword>
<proteinExistence type="predicted"/>
<organism evidence="1 2">
    <name type="scientific">Acaulospora colombiana</name>
    <dbReference type="NCBI Taxonomy" id="27376"/>
    <lineage>
        <taxon>Eukaryota</taxon>
        <taxon>Fungi</taxon>
        <taxon>Fungi incertae sedis</taxon>
        <taxon>Mucoromycota</taxon>
        <taxon>Glomeromycotina</taxon>
        <taxon>Glomeromycetes</taxon>
        <taxon>Diversisporales</taxon>
        <taxon>Acaulosporaceae</taxon>
        <taxon>Acaulospora</taxon>
    </lineage>
</organism>
<evidence type="ECO:0000313" key="1">
    <source>
        <dbReference type="EMBL" id="CAG8473183.1"/>
    </source>
</evidence>
<evidence type="ECO:0000313" key="2">
    <source>
        <dbReference type="Proteomes" id="UP000789525"/>
    </source>
</evidence>
<sequence>MGIQCLLQSLKSIQTNVSIAKYSGMTVGVDAYCWLHKGIYTCMNELVLNKPTTKYVDYCMKRVRMLKNYDIRPFIVFDGGLLPAKDHAEALRDEKVEYMVAPYEADAQLAYLERKNRIQAIITEDSDLLVFGCKTVCLSFDIDALEQRFQHELTIPQKLTTGDIQVRLGWKVHRNLSGQFWKSARDKHDRLDRRAISSYDNARYRTADKVLMLLRAERRLEIPPDYLANFKRAELAFLYQRVFDIDTQRLVTLNPIPEGFNITQDNEYIGPDLDPTVAAGIATGDLNPLTKQPMSDIPRLEETVAFKEVGADFGLGFYNETVDGELHSNANWYSVIPDSYEKQNQVAFQVTD</sequence>
<gene>
    <name evidence="1" type="ORF">ACOLOM_LOCUS1680</name>
</gene>